<gene>
    <name evidence="2" type="ORF">FYJ85_22210</name>
</gene>
<protein>
    <recommendedName>
        <fullName evidence="1">Minor tail protein gp31 C-terminal domain-containing protein</fullName>
    </recommendedName>
</protein>
<accession>A0A844G7A4</accession>
<dbReference type="EMBL" id="VUNS01000052">
    <property type="protein sequence ID" value="MST99747.1"/>
    <property type="molecule type" value="Genomic_DNA"/>
</dbReference>
<sequence length="263" mass="27739">MSAVKFFILTSAQYAAIDPKDDGTLYFVSDQNRIYKGTVPYSHPIELVEEFPATGLVGTLYVNTSTKEGKAWNGSAWVTVQLAVSTTLDDSDEAIPTSKAVKEYVDGAVENIVAGGGAVTDVTYADKTITVKKGTNSATPLQLTGLVDGASYDGASGKLTFTTNGGTPIEINLPVEQFLAAAAYDAETHILSLTMTDNTKFDVDLGDLIDVYEAGETESISVAVSDGTITATLKVSAEAENQLQVRSDGAYIPPLSWQTVEGA</sequence>
<keyword evidence="3" id="KW-1185">Reference proteome</keyword>
<feature type="domain" description="Minor tail protein gp31 C-terminal" evidence="1">
    <location>
        <begin position="9"/>
        <end position="28"/>
    </location>
</feature>
<evidence type="ECO:0000259" key="1">
    <source>
        <dbReference type="Pfam" id="PF24243"/>
    </source>
</evidence>
<comment type="caution">
    <text evidence="2">The sequence shown here is derived from an EMBL/GenBank/DDBJ whole genome shotgun (WGS) entry which is preliminary data.</text>
</comment>
<dbReference type="AlphaFoldDB" id="A0A844G7A4"/>
<proteinExistence type="predicted"/>
<reference evidence="2 3" key="1">
    <citation type="submission" date="2019-08" db="EMBL/GenBank/DDBJ databases">
        <title>In-depth cultivation of the pig gut microbiome towards novel bacterial diversity and tailored functional studies.</title>
        <authorList>
            <person name="Wylensek D."/>
            <person name="Hitch T.C.A."/>
            <person name="Clavel T."/>
        </authorList>
    </citation>
    <scope>NUCLEOTIDE SEQUENCE [LARGE SCALE GENOMIC DNA]</scope>
    <source>
        <strain evidence="2 3">BBE-744-WT-12</strain>
    </source>
</reference>
<organism evidence="2 3">
    <name type="scientific">Victivallis lenta</name>
    <dbReference type="NCBI Taxonomy" id="2606640"/>
    <lineage>
        <taxon>Bacteria</taxon>
        <taxon>Pseudomonadati</taxon>
        <taxon>Lentisphaerota</taxon>
        <taxon>Lentisphaeria</taxon>
        <taxon>Victivallales</taxon>
        <taxon>Victivallaceae</taxon>
        <taxon>Victivallis</taxon>
    </lineage>
</organism>
<dbReference type="Pfam" id="PF24243">
    <property type="entry name" value="Phage_tail_C"/>
    <property type="match status" value="1"/>
</dbReference>
<evidence type="ECO:0000313" key="2">
    <source>
        <dbReference type="EMBL" id="MST99747.1"/>
    </source>
</evidence>
<dbReference type="InterPro" id="IPR056923">
    <property type="entry name" value="Minor_tail_gp31_C"/>
</dbReference>
<evidence type="ECO:0000313" key="3">
    <source>
        <dbReference type="Proteomes" id="UP000435649"/>
    </source>
</evidence>
<name>A0A844G7A4_9BACT</name>
<dbReference type="RefSeq" id="WP_154420909.1">
    <property type="nucleotide sequence ID" value="NZ_VUNS01000052.1"/>
</dbReference>
<dbReference type="Proteomes" id="UP000435649">
    <property type="component" value="Unassembled WGS sequence"/>
</dbReference>